<sequence>MKNIKLELDNRSIKPNSEIKGHVTVNYQGRYDGIVINTQILESNDLIVYKSYNEKKISQNVSRLFISKDEIIDNKVEFTAVIEFEPKQTHDVKFRASIIEQHKEVESDQLFAEFSA</sequence>
<organism evidence="1">
    <name type="scientific">uncultured marine thaumarchaeote AD1000_63_F07</name>
    <dbReference type="NCBI Taxonomy" id="1455928"/>
    <lineage>
        <taxon>Archaea</taxon>
        <taxon>Nitrososphaerota</taxon>
        <taxon>environmental samples</taxon>
    </lineage>
</organism>
<dbReference type="AlphaFoldDB" id="A0A075FVL9"/>
<protein>
    <submittedName>
        <fullName evidence="1">Uncharacterized protein</fullName>
    </submittedName>
</protein>
<name>A0A075FVL9_9ARCH</name>
<proteinExistence type="predicted"/>
<evidence type="ECO:0000313" key="1">
    <source>
        <dbReference type="EMBL" id="AIE95324.1"/>
    </source>
</evidence>
<reference evidence="1" key="1">
    <citation type="journal article" date="2014" name="Genome Biol. Evol.">
        <title>Pangenome evidence for extensive interdomain horizontal transfer affecting lineage core and shell genes in uncultured planktonic thaumarchaeota and euryarchaeota.</title>
        <authorList>
            <person name="Deschamps P."/>
            <person name="Zivanovic Y."/>
            <person name="Moreira D."/>
            <person name="Rodriguez-Valera F."/>
            <person name="Lopez-Garcia P."/>
        </authorList>
    </citation>
    <scope>NUCLEOTIDE SEQUENCE</scope>
</reference>
<accession>A0A075FVL9</accession>
<dbReference type="EMBL" id="KF900447">
    <property type="protein sequence ID" value="AIE95324.1"/>
    <property type="molecule type" value="Genomic_DNA"/>
</dbReference>